<evidence type="ECO:0000313" key="3">
    <source>
        <dbReference type="Proteomes" id="UP001159363"/>
    </source>
</evidence>
<gene>
    <name evidence="2" type="ORF">PR048_014868</name>
</gene>
<organism evidence="2 3">
    <name type="scientific">Dryococelus australis</name>
    <dbReference type="NCBI Taxonomy" id="614101"/>
    <lineage>
        <taxon>Eukaryota</taxon>
        <taxon>Metazoa</taxon>
        <taxon>Ecdysozoa</taxon>
        <taxon>Arthropoda</taxon>
        <taxon>Hexapoda</taxon>
        <taxon>Insecta</taxon>
        <taxon>Pterygota</taxon>
        <taxon>Neoptera</taxon>
        <taxon>Polyneoptera</taxon>
        <taxon>Phasmatodea</taxon>
        <taxon>Verophasmatodea</taxon>
        <taxon>Anareolatae</taxon>
        <taxon>Phasmatidae</taxon>
        <taxon>Eurycanthinae</taxon>
        <taxon>Dryococelus</taxon>
    </lineage>
</organism>
<evidence type="ECO:0000256" key="1">
    <source>
        <dbReference type="SAM" id="MobiDB-lite"/>
    </source>
</evidence>
<protein>
    <submittedName>
        <fullName evidence="2">Uncharacterized protein</fullName>
    </submittedName>
</protein>
<comment type="caution">
    <text evidence="2">The sequence shown here is derived from an EMBL/GenBank/DDBJ whole genome shotgun (WGS) entry which is preliminary data.</text>
</comment>
<dbReference type="EMBL" id="JARBHB010000005">
    <property type="protein sequence ID" value="KAJ8883029.1"/>
    <property type="molecule type" value="Genomic_DNA"/>
</dbReference>
<proteinExistence type="predicted"/>
<reference evidence="2 3" key="1">
    <citation type="submission" date="2023-02" db="EMBL/GenBank/DDBJ databases">
        <title>LHISI_Scaffold_Assembly.</title>
        <authorList>
            <person name="Stuart O.P."/>
            <person name="Cleave R."/>
            <person name="Magrath M.J.L."/>
            <person name="Mikheyev A.S."/>
        </authorList>
    </citation>
    <scope>NUCLEOTIDE SEQUENCE [LARGE SCALE GENOMIC DNA]</scope>
    <source>
        <strain evidence="2">Daus_M_001</strain>
        <tissue evidence="2">Leg muscle</tissue>
    </source>
</reference>
<feature type="compositionally biased region" description="Polar residues" evidence="1">
    <location>
        <begin position="129"/>
        <end position="149"/>
    </location>
</feature>
<accession>A0ABQ9HFI9</accession>
<feature type="region of interest" description="Disordered" evidence="1">
    <location>
        <begin position="128"/>
        <end position="155"/>
    </location>
</feature>
<evidence type="ECO:0000313" key="2">
    <source>
        <dbReference type="EMBL" id="KAJ8883029.1"/>
    </source>
</evidence>
<dbReference type="Proteomes" id="UP001159363">
    <property type="component" value="Chromosome 4"/>
</dbReference>
<sequence>MGGVDCVGTYRINIRNKKMLASSSGKKYTQSLGVKLFRCTCRGLQIHPKVWEDRLLHQASQEYLRRSALCWKNCGVCFPGLKPAVRQLSPDDILTLEDLSRSFRGLSDGSSATITTPQKLYKWRPGRTGQIQSGLAPSQRSGVHNSSKLPFSPRAHSVVQPRATVNSPPPCRPCIHHFITSPKLGSPQTVFRCFSFPLEPISETINAAIHSTPSHNDSIEMSNEHENTSAGKVIYCRSVVRRPVIFNSA</sequence>
<name>A0ABQ9HFI9_9NEOP</name>
<keyword evidence="3" id="KW-1185">Reference proteome</keyword>